<feature type="domain" description="Flavoprotein" evidence="1">
    <location>
        <begin position="9"/>
        <end position="167"/>
    </location>
</feature>
<organism evidence="2 3">
    <name type="scientific">Methylophaga thiooxydans</name>
    <dbReference type="NCBI Taxonomy" id="392484"/>
    <lineage>
        <taxon>Bacteria</taxon>
        <taxon>Pseudomonadati</taxon>
        <taxon>Pseudomonadota</taxon>
        <taxon>Gammaproteobacteria</taxon>
        <taxon>Thiotrichales</taxon>
        <taxon>Piscirickettsiaceae</taxon>
        <taxon>Methylophaga</taxon>
    </lineage>
</organism>
<dbReference type="Pfam" id="PF02441">
    <property type="entry name" value="Flavoprotein"/>
    <property type="match status" value="1"/>
</dbReference>
<comment type="caution">
    <text evidence="2">The sequence shown here is derived from an EMBL/GenBank/DDBJ whole genome shotgun (WGS) entry which is preliminary data.</text>
</comment>
<sequence length="182" mass="20250">MQARPEKPRLAWAVTGSGHYLKECLEIVRELDDVDLFYSRAGEEVVRMYGDDPKSLVPEGRIYRDRAASSPPVGLFYRGDYHTLVVAPATSNTVAKMVLGLSDTLVTNVYAQAGKCRIPSIILACDSEAEVDTPAPDRIVRLWPRKVDLEHTEKLKTFEATTVVENADQLFEALQSRLAELG</sequence>
<dbReference type="AlphaFoldDB" id="A0A0A0BJP2"/>
<dbReference type="SUPFAM" id="SSF52507">
    <property type="entry name" value="Homo-oligomeric flavin-containing Cys decarboxylases, HFCD"/>
    <property type="match status" value="1"/>
</dbReference>
<reference evidence="2 3" key="1">
    <citation type="submission" date="2014-09" db="EMBL/GenBank/DDBJ databases">
        <authorList>
            <person name="Grob C."/>
            <person name="Taubert M."/>
            <person name="Howat A.M."/>
            <person name="Burns O.J."/>
            <person name="Dixon J.L."/>
            <person name="Chen Y."/>
            <person name="Murrell J.C."/>
        </authorList>
    </citation>
    <scope>NUCLEOTIDE SEQUENCE [LARGE SCALE GENOMIC DNA]</scope>
    <source>
        <strain evidence="2">L4</strain>
    </source>
</reference>
<dbReference type="STRING" id="392484.LP43_0314"/>
<evidence type="ECO:0000259" key="1">
    <source>
        <dbReference type="Pfam" id="PF02441"/>
    </source>
</evidence>
<dbReference type="InterPro" id="IPR036551">
    <property type="entry name" value="Flavin_trans-like"/>
</dbReference>
<gene>
    <name evidence="2" type="ORF">LP43_0314</name>
</gene>
<name>A0A0A0BJP2_9GAMM</name>
<dbReference type="Gene3D" id="3.40.50.1950">
    <property type="entry name" value="Flavin prenyltransferase-like"/>
    <property type="match status" value="1"/>
</dbReference>
<accession>A0A0A0BJP2</accession>
<dbReference type="InterPro" id="IPR003382">
    <property type="entry name" value="Flavoprotein"/>
</dbReference>
<evidence type="ECO:0000313" key="3">
    <source>
        <dbReference type="Proteomes" id="UP000029999"/>
    </source>
</evidence>
<proteinExistence type="predicted"/>
<dbReference type="GO" id="GO:0003824">
    <property type="term" value="F:catalytic activity"/>
    <property type="evidence" value="ECO:0007669"/>
    <property type="project" value="InterPro"/>
</dbReference>
<dbReference type="Proteomes" id="UP000029999">
    <property type="component" value="Unassembled WGS sequence"/>
</dbReference>
<dbReference type="EMBL" id="JRQD01000001">
    <property type="protein sequence ID" value="KGM07897.1"/>
    <property type="molecule type" value="Genomic_DNA"/>
</dbReference>
<dbReference type="RefSeq" id="WP_036311266.1">
    <property type="nucleotide sequence ID" value="NZ_JRQD01000001.1"/>
</dbReference>
<evidence type="ECO:0000313" key="2">
    <source>
        <dbReference type="EMBL" id="KGM07897.1"/>
    </source>
</evidence>
<protein>
    <recommendedName>
        <fullName evidence="1">Flavoprotein domain-containing protein</fullName>
    </recommendedName>
</protein>